<protein>
    <recommendedName>
        <fullName evidence="4">DUF1440 domain-containing protein</fullName>
    </recommendedName>
</protein>
<keyword evidence="1" id="KW-0472">Membrane</keyword>
<gene>
    <name evidence="2" type="ORF">SAMN04488055_5027</name>
</gene>
<keyword evidence="3" id="KW-1185">Reference proteome</keyword>
<dbReference type="RefSeq" id="WP_143197570.1">
    <property type="nucleotide sequence ID" value="NZ_FSRA01000002.1"/>
</dbReference>
<feature type="transmembrane region" description="Helical" evidence="1">
    <location>
        <begin position="133"/>
        <end position="155"/>
    </location>
</feature>
<evidence type="ECO:0000313" key="2">
    <source>
        <dbReference type="EMBL" id="SIO51252.1"/>
    </source>
</evidence>
<evidence type="ECO:0008006" key="4">
    <source>
        <dbReference type="Google" id="ProtNLM"/>
    </source>
</evidence>
<dbReference type="AlphaFoldDB" id="A0A1N6K3S1"/>
<dbReference type="Proteomes" id="UP000185003">
    <property type="component" value="Unassembled WGS sequence"/>
</dbReference>
<feature type="transmembrane region" description="Helical" evidence="1">
    <location>
        <begin position="98"/>
        <end position="121"/>
    </location>
</feature>
<proteinExistence type="predicted"/>
<evidence type="ECO:0000256" key="1">
    <source>
        <dbReference type="SAM" id="Phobius"/>
    </source>
</evidence>
<feature type="transmembrane region" description="Helical" evidence="1">
    <location>
        <begin position="12"/>
        <end position="35"/>
    </location>
</feature>
<keyword evidence="1" id="KW-0812">Transmembrane</keyword>
<name>A0A1N6K3S1_9BACT</name>
<dbReference type="EMBL" id="FSRA01000002">
    <property type="protein sequence ID" value="SIO51252.1"/>
    <property type="molecule type" value="Genomic_DNA"/>
</dbReference>
<accession>A0A1N6K3S1</accession>
<evidence type="ECO:0000313" key="3">
    <source>
        <dbReference type="Proteomes" id="UP000185003"/>
    </source>
</evidence>
<sequence length="158" mass="17485">MIPVLKVQRPLPATVFIGLTTGMLDGAAAVINSFARSGVTPDKVFKYISSAILGKNAYSGGGEIIALGVFLHFAVAYIWGLIFFTAYPRVKLLQQSKWLVGCAYGLFVWLMMNLVVLRFTLAPKLKFSWEGAAMGWGIHMLCVGIPIVLITHYWYRKP</sequence>
<reference evidence="3" key="1">
    <citation type="submission" date="2016-11" db="EMBL/GenBank/DDBJ databases">
        <authorList>
            <person name="Varghese N."/>
            <person name="Submissions S."/>
        </authorList>
    </citation>
    <scope>NUCLEOTIDE SEQUENCE [LARGE SCALE GENOMIC DNA]</scope>
    <source>
        <strain evidence="3">DSM 24787</strain>
    </source>
</reference>
<dbReference type="STRING" id="536979.SAMN04488055_5027"/>
<feature type="transmembrane region" description="Helical" evidence="1">
    <location>
        <begin position="64"/>
        <end position="86"/>
    </location>
</feature>
<keyword evidence="1" id="KW-1133">Transmembrane helix</keyword>
<dbReference type="OrthoDB" id="7564746at2"/>
<organism evidence="2 3">
    <name type="scientific">Chitinophaga niabensis</name>
    <dbReference type="NCBI Taxonomy" id="536979"/>
    <lineage>
        <taxon>Bacteria</taxon>
        <taxon>Pseudomonadati</taxon>
        <taxon>Bacteroidota</taxon>
        <taxon>Chitinophagia</taxon>
        <taxon>Chitinophagales</taxon>
        <taxon>Chitinophagaceae</taxon>
        <taxon>Chitinophaga</taxon>
    </lineage>
</organism>